<evidence type="ECO:0000256" key="5">
    <source>
        <dbReference type="ARBA" id="ARBA00025730"/>
    </source>
</evidence>
<dbReference type="EMBL" id="JAOAOG010000239">
    <property type="protein sequence ID" value="KAJ6237531.1"/>
    <property type="molecule type" value="Genomic_DNA"/>
</dbReference>
<accession>A0AAV7ZZ97</accession>
<evidence type="ECO:0000313" key="9">
    <source>
        <dbReference type="Proteomes" id="UP001146793"/>
    </source>
</evidence>
<protein>
    <submittedName>
        <fullName evidence="7 8">Transcription initiation factor tfiid subunit</fullName>
    </submittedName>
</protein>
<evidence type="ECO:0000313" key="8">
    <source>
        <dbReference type="EMBL" id="KAJ6237531.1"/>
    </source>
</evidence>
<evidence type="ECO:0000256" key="4">
    <source>
        <dbReference type="ARBA" id="ARBA00023242"/>
    </source>
</evidence>
<evidence type="ECO:0000313" key="10">
    <source>
        <dbReference type="Proteomes" id="UP001150062"/>
    </source>
</evidence>
<sequence>MQQRNNDYIPSQNQTSCEDFIEFFEVNPTIIPDSLTRHYLSQSGFNCKDQRLVRIVSLSTQKFLYDVLKDSIQFTRRRSTKLRRQTRSRKTEKLILTKNDLVEGLKQNSVNINQPLYFSNQLLPQPIQQKDQNNTDSNVSTNSNPRKRGYDY</sequence>
<name>A0AAV7ZZ97_9EUKA</name>
<comment type="caution">
    <text evidence="7">The sequence shown here is derived from an EMBL/GenBank/DDBJ whole genome shotgun (WGS) entry which is preliminary data.</text>
</comment>
<dbReference type="Proteomes" id="UP001150062">
    <property type="component" value="Unassembled WGS sequence"/>
</dbReference>
<dbReference type="Pfam" id="PF03540">
    <property type="entry name" value="TAF10"/>
    <property type="match status" value="1"/>
</dbReference>
<reference evidence="7" key="2">
    <citation type="submission" date="2022-08" db="EMBL/GenBank/DDBJ databases">
        <title>Novel sulphate-reducing endosymbionts in the free-living metamonad Anaeramoeba.</title>
        <authorList>
            <person name="Jerlstrom-Hultqvist J."/>
            <person name="Cepicka I."/>
            <person name="Gallot-Lavallee L."/>
            <person name="Salas-Leiva D."/>
            <person name="Curtis B.A."/>
            <person name="Zahonova K."/>
            <person name="Pipaliya S."/>
            <person name="Dacks J."/>
            <person name="Roger A.J."/>
        </authorList>
    </citation>
    <scope>NUCLEOTIDE SEQUENCE</scope>
    <source>
        <strain evidence="7">Busselton2</strain>
    </source>
</reference>
<evidence type="ECO:0000256" key="6">
    <source>
        <dbReference type="SAM" id="MobiDB-lite"/>
    </source>
</evidence>
<dbReference type="InterPro" id="IPR003923">
    <property type="entry name" value="TAF10"/>
</dbReference>
<keyword evidence="4" id="KW-0539">Nucleus</keyword>
<dbReference type="PRINTS" id="PR01443">
    <property type="entry name" value="TFIID30KDSUB"/>
</dbReference>
<dbReference type="Proteomes" id="UP001146793">
    <property type="component" value="Unassembled WGS sequence"/>
</dbReference>
<dbReference type="EMBL" id="JANTQA010000016">
    <property type="protein sequence ID" value="KAJ3447314.1"/>
    <property type="molecule type" value="Genomic_DNA"/>
</dbReference>
<dbReference type="AlphaFoldDB" id="A0AAV7ZZ97"/>
<keyword evidence="2" id="KW-0805">Transcription regulation</keyword>
<dbReference type="GO" id="GO:0005669">
    <property type="term" value="C:transcription factor TFIID complex"/>
    <property type="evidence" value="ECO:0007669"/>
    <property type="project" value="TreeGrafter"/>
</dbReference>
<evidence type="ECO:0000313" key="7">
    <source>
        <dbReference type="EMBL" id="KAJ3447314.1"/>
    </source>
</evidence>
<dbReference type="GO" id="GO:0016251">
    <property type="term" value="F:RNA polymerase II general transcription initiation factor activity"/>
    <property type="evidence" value="ECO:0007669"/>
    <property type="project" value="TreeGrafter"/>
</dbReference>
<feature type="region of interest" description="Disordered" evidence="6">
    <location>
        <begin position="128"/>
        <end position="152"/>
    </location>
</feature>
<gene>
    <name evidence="7" type="ORF">M0812_07542</name>
    <name evidence="8" type="ORF">M0813_27093</name>
</gene>
<evidence type="ECO:0000256" key="2">
    <source>
        <dbReference type="ARBA" id="ARBA00023015"/>
    </source>
</evidence>
<proteinExistence type="inferred from homology"/>
<dbReference type="GO" id="GO:0006367">
    <property type="term" value="P:transcription initiation at RNA polymerase II promoter"/>
    <property type="evidence" value="ECO:0007669"/>
    <property type="project" value="TreeGrafter"/>
</dbReference>
<feature type="compositionally biased region" description="Low complexity" evidence="6">
    <location>
        <begin position="134"/>
        <end position="144"/>
    </location>
</feature>
<organism evidence="7 9">
    <name type="scientific">Anaeramoeba flamelloides</name>
    <dbReference type="NCBI Taxonomy" id="1746091"/>
    <lineage>
        <taxon>Eukaryota</taxon>
        <taxon>Metamonada</taxon>
        <taxon>Anaeramoebidae</taxon>
        <taxon>Anaeramoeba</taxon>
    </lineage>
</organism>
<dbReference type="PANTHER" id="PTHR21242:SF0">
    <property type="entry name" value="TRANSCRIPTION INITIATION FACTOR TFIID SUBUNIT 10"/>
    <property type="match status" value="1"/>
</dbReference>
<dbReference type="GO" id="GO:1990841">
    <property type="term" value="F:promoter-specific chromatin binding"/>
    <property type="evidence" value="ECO:0007669"/>
    <property type="project" value="TreeGrafter"/>
</dbReference>
<comment type="similarity">
    <text evidence="5">Belongs to the TAF10 family.</text>
</comment>
<keyword evidence="10" id="KW-1185">Reference proteome</keyword>
<dbReference type="CDD" id="cd07982">
    <property type="entry name" value="HFD_TAF10"/>
    <property type="match status" value="1"/>
</dbReference>
<evidence type="ECO:0000256" key="1">
    <source>
        <dbReference type="ARBA" id="ARBA00004123"/>
    </source>
</evidence>
<keyword evidence="3" id="KW-0804">Transcription</keyword>
<evidence type="ECO:0000256" key="3">
    <source>
        <dbReference type="ARBA" id="ARBA00023163"/>
    </source>
</evidence>
<dbReference type="PANTHER" id="PTHR21242">
    <property type="entry name" value="TRANSCRIPTION INITIATION FACTOR TFIID SUBUNIT 10"/>
    <property type="match status" value="1"/>
</dbReference>
<reference evidence="8" key="1">
    <citation type="submission" date="2022-08" db="EMBL/GenBank/DDBJ databases">
        <title>Novel sulfate-reducing endosymbionts in the free-living metamonad Anaeramoeba.</title>
        <authorList>
            <person name="Jerlstrom-Hultqvist J."/>
            <person name="Cepicka I."/>
            <person name="Gallot-Lavallee L."/>
            <person name="Salas-Leiva D."/>
            <person name="Curtis B.A."/>
            <person name="Zahonova K."/>
            <person name="Pipaliya S."/>
            <person name="Dacks J."/>
            <person name="Roger A.J."/>
        </authorList>
    </citation>
    <scope>NUCLEOTIDE SEQUENCE</scope>
    <source>
        <strain evidence="8">Schooner1</strain>
    </source>
</reference>
<comment type="subcellular location">
    <subcellularLocation>
        <location evidence="1">Nucleus</location>
    </subcellularLocation>
</comment>
<dbReference type="GO" id="GO:0000124">
    <property type="term" value="C:SAGA complex"/>
    <property type="evidence" value="ECO:0007669"/>
    <property type="project" value="TreeGrafter"/>
</dbReference>